<evidence type="ECO:0000256" key="1">
    <source>
        <dbReference type="ARBA" id="ARBA00005912"/>
    </source>
</evidence>
<evidence type="ECO:0000313" key="7">
    <source>
        <dbReference type="Proteomes" id="UP000799441"/>
    </source>
</evidence>
<dbReference type="AlphaFoldDB" id="A0A9P4Q5K9"/>
<dbReference type="InterPro" id="IPR002661">
    <property type="entry name" value="Ribosome_recyc_fac"/>
</dbReference>
<feature type="region of interest" description="Disordered" evidence="4">
    <location>
        <begin position="22"/>
        <end position="93"/>
    </location>
</feature>
<feature type="compositionally biased region" description="Polar residues" evidence="4">
    <location>
        <begin position="22"/>
        <end position="39"/>
    </location>
</feature>
<evidence type="ECO:0000256" key="2">
    <source>
        <dbReference type="ARBA" id="ARBA00022917"/>
    </source>
</evidence>
<dbReference type="InterPro" id="IPR036191">
    <property type="entry name" value="RRF_sf"/>
</dbReference>
<dbReference type="PANTHER" id="PTHR20982:SF3">
    <property type="entry name" value="MITOCHONDRIAL RIBOSOME RECYCLING FACTOR PSEUDO 1"/>
    <property type="match status" value="1"/>
</dbReference>
<keyword evidence="7" id="KW-1185">Reference proteome</keyword>
<evidence type="ECO:0000256" key="3">
    <source>
        <dbReference type="ARBA" id="ARBA00024909"/>
    </source>
</evidence>
<keyword evidence="2" id="KW-0648">Protein biosynthesis</keyword>
<dbReference type="Pfam" id="PF01765">
    <property type="entry name" value="RRF"/>
    <property type="match status" value="1"/>
</dbReference>
<evidence type="ECO:0000256" key="4">
    <source>
        <dbReference type="SAM" id="MobiDB-lite"/>
    </source>
</evidence>
<accession>A0A9P4Q5K9</accession>
<dbReference type="EMBL" id="MU003804">
    <property type="protein sequence ID" value="KAF2719990.1"/>
    <property type="molecule type" value="Genomic_DNA"/>
</dbReference>
<feature type="compositionally biased region" description="Low complexity" evidence="4">
    <location>
        <begin position="47"/>
        <end position="58"/>
    </location>
</feature>
<feature type="compositionally biased region" description="Acidic residues" evidence="4">
    <location>
        <begin position="82"/>
        <end position="93"/>
    </location>
</feature>
<dbReference type="Gene3D" id="3.30.1360.40">
    <property type="match status" value="1"/>
</dbReference>
<dbReference type="OrthoDB" id="407355at2759"/>
<sequence length="278" mass="29952">MASVRTAERLIGLSIRNSNVLRTSSRSGLTKANPATPSFQCLRAPQSSVGSSRPFSSSTARFKKGGKAARDEKKASTKVQQDEGDADPSDFTELENEIGKTIDRLKDALSRLRVGGRFNPEIVENLRVEAEKGSKQTVKLSDLAQCIPKGRQLHIMVGDKEHIKPISSSIQTSSLSLTPQPDPTGANALLLVLNIPPPTAESRKAVVEEASKAGDKAQTTIRDARGKQQKKLRAMQLAKSARPDDLKKAGAAMEKVVEKGSSEVKKVVDQAKKMLESG</sequence>
<dbReference type="InterPro" id="IPR023584">
    <property type="entry name" value="Ribosome_recyc_fac_dom"/>
</dbReference>
<comment type="function">
    <text evidence="3">Necessary for protein synthesis in mitochondria. Functions as a ribosome recycling factor in mitochondria.</text>
</comment>
<gene>
    <name evidence="6" type="ORF">K431DRAFT_250029</name>
</gene>
<comment type="similarity">
    <text evidence="1">Belongs to the RRF family.</text>
</comment>
<dbReference type="Proteomes" id="UP000799441">
    <property type="component" value="Unassembled WGS sequence"/>
</dbReference>
<feature type="region of interest" description="Disordered" evidence="4">
    <location>
        <begin position="210"/>
        <end position="229"/>
    </location>
</feature>
<dbReference type="GO" id="GO:0043023">
    <property type="term" value="F:ribosomal large subunit binding"/>
    <property type="evidence" value="ECO:0007669"/>
    <property type="project" value="TreeGrafter"/>
</dbReference>
<dbReference type="PANTHER" id="PTHR20982">
    <property type="entry name" value="RIBOSOME RECYCLING FACTOR"/>
    <property type="match status" value="1"/>
</dbReference>
<dbReference type="GO" id="GO:0006412">
    <property type="term" value="P:translation"/>
    <property type="evidence" value="ECO:0007669"/>
    <property type="project" value="UniProtKB-KW"/>
</dbReference>
<organism evidence="6 7">
    <name type="scientific">Polychaeton citri CBS 116435</name>
    <dbReference type="NCBI Taxonomy" id="1314669"/>
    <lineage>
        <taxon>Eukaryota</taxon>
        <taxon>Fungi</taxon>
        <taxon>Dikarya</taxon>
        <taxon>Ascomycota</taxon>
        <taxon>Pezizomycotina</taxon>
        <taxon>Dothideomycetes</taxon>
        <taxon>Dothideomycetidae</taxon>
        <taxon>Capnodiales</taxon>
        <taxon>Capnodiaceae</taxon>
        <taxon>Polychaeton</taxon>
    </lineage>
</organism>
<dbReference type="SUPFAM" id="SSF55194">
    <property type="entry name" value="Ribosome recycling factor, RRF"/>
    <property type="match status" value="1"/>
</dbReference>
<feature type="domain" description="Ribosome recycling factor" evidence="5">
    <location>
        <begin position="105"/>
        <end position="274"/>
    </location>
</feature>
<reference evidence="6" key="1">
    <citation type="journal article" date="2020" name="Stud. Mycol.">
        <title>101 Dothideomycetes genomes: a test case for predicting lifestyles and emergence of pathogens.</title>
        <authorList>
            <person name="Haridas S."/>
            <person name="Albert R."/>
            <person name="Binder M."/>
            <person name="Bloem J."/>
            <person name="Labutti K."/>
            <person name="Salamov A."/>
            <person name="Andreopoulos B."/>
            <person name="Baker S."/>
            <person name="Barry K."/>
            <person name="Bills G."/>
            <person name="Bluhm B."/>
            <person name="Cannon C."/>
            <person name="Castanera R."/>
            <person name="Culley D."/>
            <person name="Daum C."/>
            <person name="Ezra D."/>
            <person name="Gonzalez J."/>
            <person name="Henrissat B."/>
            <person name="Kuo A."/>
            <person name="Liang C."/>
            <person name="Lipzen A."/>
            <person name="Lutzoni F."/>
            <person name="Magnuson J."/>
            <person name="Mondo S."/>
            <person name="Nolan M."/>
            <person name="Ohm R."/>
            <person name="Pangilinan J."/>
            <person name="Park H.-J."/>
            <person name="Ramirez L."/>
            <person name="Alfaro M."/>
            <person name="Sun H."/>
            <person name="Tritt A."/>
            <person name="Yoshinaga Y."/>
            <person name="Zwiers L.-H."/>
            <person name="Turgeon B."/>
            <person name="Goodwin S."/>
            <person name="Spatafora J."/>
            <person name="Crous P."/>
            <person name="Grigoriev I."/>
        </authorList>
    </citation>
    <scope>NUCLEOTIDE SEQUENCE</scope>
    <source>
        <strain evidence="6">CBS 116435</strain>
    </source>
</reference>
<comment type="caution">
    <text evidence="6">The sequence shown here is derived from an EMBL/GenBank/DDBJ whole genome shotgun (WGS) entry which is preliminary data.</text>
</comment>
<dbReference type="GO" id="GO:0005739">
    <property type="term" value="C:mitochondrion"/>
    <property type="evidence" value="ECO:0007669"/>
    <property type="project" value="TreeGrafter"/>
</dbReference>
<protein>
    <submittedName>
        <fullName evidence="6">Ribosome recycling factor</fullName>
    </submittedName>
</protein>
<evidence type="ECO:0000259" key="5">
    <source>
        <dbReference type="Pfam" id="PF01765"/>
    </source>
</evidence>
<name>A0A9P4Q5K9_9PEZI</name>
<proteinExistence type="inferred from homology"/>
<evidence type="ECO:0000313" key="6">
    <source>
        <dbReference type="EMBL" id="KAF2719990.1"/>
    </source>
</evidence>
<dbReference type="Gene3D" id="1.10.132.20">
    <property type="entry name" value="Ribosome-recycling factor"/>
    <property type="match status" value="1"/>
</dbReference>